<dbReference type="AlphaFoldDB" id="A0A4Y2IUW2"/>
<feature type="compositionally biased region" description="Basic and acidic residues" evidence="1">
    <location>
        <begin position="30"/>
        <end position="106"/>
    </location>
</feature>
<accession>A0A4Y2IUW2</accession>
<organism evidence="2 3">
    <name type="scientific">Araneus ventricosus</name>
    <name type="common">Orbweaver spider</name>
    <name type="synonym">Epeira ventricosa</name>
    <dbReference type="NCBI Taxonomy" id="182803"/>
    <lineage>
        <taxon>Eukaryota</taxon>
        <taxon>Metazoa</taxon>
        <taxon>Ecdysozoa</taxon>
        <taxon>Arthropoda</taxon>
        <taxon>Chelicerata</taxon>
        <taxon>Arachnida</taxon>
        <taxon>Araneae</taxon>
        <taxon>Araneomorphae</taxon>
        <taxon>Entelegynae</taxon>
        <taxon>Araneoidea</taxon>
        <taxon>Araneidae</taxon>
        <taxon>Araneus</taxon>
    </lineage>
</organism>
<feature type="region of interest" description="Disordered" evidence="1">
    <location>
        <begin position="1"/>
        <end position="116"/>
    </location>
</feature>
<keyword evidence="3" id="KW-1185">Reference proteome</keyword>
<comment type="caution">
    <text evidence="2">The sequence shown here is derived from an EMBL/GenBank/DDBJ whole genome shotgun (WGS) entry which is preliminary data.</text>
</comment>
<dbReference type="EMBL" id="BGPR01002954">
    <property type="protein sequence ID" value="GBM81577.1"/>
    <property type="molecule type" value="Genomic_DNA"/>
</dbReference>
<protein>
    <submittedName>
        <fullName evidence="2">Uncharacterized protein</fullName>
    </submittedName>
</protein>
<proteinExistence type="predicted"/>
<dbReference type="Proteomes" id="UP000499080">
    <property type="component" value="Unassembled WGS sequence"/>
</dbReference>
<name>A0A4Y2IUW2_ARAVE</name>
<reference evidence="2 3" key="1">
    <citation type="journal article" date="2019" name="Sci. Rep.">
        <title>Orb-weaving spider Araneus ventricosus genome elucidates the spidroin gene catalogue.</title>
        <authorList>
            <person name="Kono N."/>
            <person name="Nakamura H."/>
            <person name="Ohtoshi R."/>
            <person name="Moran D.A.P."/>
            <person name="Shinohara A."/>
            <person name="Yoshida Y."/>
            <person name="Fujiwara M."/>
            <person name="Mori M."/>
            <person name="Tomita M."/>
            <person name="Arakawa K."/>
        </authorList>
    </citation>
    <scope>NUCLEOTIDE SEQUENCE [LARGE SCALE GENOMIC DNA]</scope>
</reference>
<gene>
    <name evidence="2" type="ORF">AVEN_190282_1</name>
</gene>
<sequence>MAKEQELRFPSKQLSWRISELQTRSPGVYRSDKIPINDGVRDDAHDDDHGGDGVRDDAHDDDHGGDGGHDGDDVRDGGDAHDGDDVHDDDGGRDGDHGGDDAHDDDHGGDDDDPLHHQMVGILRKCITVRCKQ</sequence>
<feature type="compositionally biased region" description="Polar residues" evidence="1">
    <location>
        <begin position="12"/>
        <end position="25"/>
    </location>
</feature>
<evidence type="ECO:0000256" key="1">
    <source>
        <dbReference type="SAM" id="MobiDB-lite"/>
    </source>
</evidence>
<evidence type="ECO:0000313" key="3">
    <source>
        <dbReference type="Proteomes" id="UP000499080"/>
    </source>
</evidence>
<evidence type="ECO:0000313" key="2">
    <source>
        <dbReference type="EMBL" id="GBM81577.1"/>
    </source>
</evidence>